<keyword evidence="1" id="KW-0812">Transmembrane</keyword>
<organism evidence="2 3">
    <name type="scientific">Aquipseudomonas ullengensis</name>
    <dbReference type="NCBI Taxonomy" id="2759166"/>
    <lineage>
        <taxon>Bacteria</taxon>
        <taxon>Pseudomonadati</taxon>
        <taxon>Pseudomonadota</taxon>
        <taxon>Gammaproteobacteria</taxon>
        <taxon>Pseudomonadales</taxon>
        <taxon>Pseudomonadaceae</taxon>
        <taxon>Aquipseudomonas</taxon>
    </lineage>
</organism>
<feature type="transmembrane region" description="Helical" evidence="1">
    <location>
        <begin position="13"/>
        <end position="34"/>
    </location>
</feature>
<dbReference type="Proteomes" id="UP000542720">
    <property type="component" value="Unassembled WGS sequence"/>
</dbReference>
<comment type="caution">
    <text evidence="2">The sequence shown here is derived from an EMBL/GenBank/DDBJ whole genome shotgun (WGS) entry which is preliminary data.</text>
</comment>
<protein>
    <submittedName>
        <fullName evidence="2">Uncharacterized protein</fullName>
    </submittedName>
</protein>
<keyword evidence="3" id="KW-1185">Reference proteome</keyword>
<dbReference type="EMBL" id="JACJUD010000004">
    <property type="protein sequence ID" value="MBB2495820.1"/>
    <property type="molecule type" value="Genomic_DNA"/>
</dbReference>
<reference evidence="2 3" key="1">
    <citation type="submission" date="2020-08" db="EMBL/GenBank/DDBJ databases">
        <authorList>
            <person name="Kim C.M."/>
        </authorList>
    </citation>
    <scope>NUCLEOTIDE SEQUENCE [LARGE SCALE GENOMIC DNA]</scope>
    <source>
        <strain evidence="2 3">UL070</strain>
    </source>
</reference>
<sequence>MESEKPMIARPKLVGYSLLFLVIPLDIWALSGVVSRNIENSFFIALLCIPASYFVARCLSTEKQDISELISLREARIIYSTCITGALVAWFWSGFLFALPGFLAALFFSIREHTVRKIVRGVSF</sequence>
<proteinExistence type="predicted"/>
<keyword evidence="1" id="KW-1133">Transmembrane helix</keyword>
<evidence type="ECO:0000313" key="3">
    <source>
        <dbReference type="Proteomes" id="UP000542720"/>
    </source>
</evidence>
<evidence type="ECO:0000256" key="1">
    <source>
        <dbReference type="SAM" id="Phobius"/>
    </source>
</evidence>
<keyword evidence="1" id="KW-0472">Membrane</keyword>
<dbReference type="AlphaFoldDB" id="A0A7W4LME9"/>
<feature type="transmembrane region" description="Helical" evidence="1">
    <location>
        <begin position="77"/>
        <end position="110"/>
    </location>
</feature>
<accession>A0A7W4LME9</accession>
<name>A0A7W4LME9_9GAMM</name>
<gene>
    <name evidence="2" type="ORF">H3H51_12395</name>
</gene>
<evidence type="ECO:0000313" key="2">
    <source>
        <dbReference type="EMBL" id="MBB2495820.1"/>
    </source>
</evidence>